<dbReference type="Pfam" id="PF07496">
    <property type="entry name" value="zf-CW"/>
    <property type="match status" value="1"/>
</dbReference>
<dbReference type="PROSITE" id="PS51011">
    <property type="entry name" value="ARID"/>
    <property type="match status" value="1"/>
</dbReference>
<dbReference type="Gene3D" id="1.10.150.60">
    <property type="entry name" value="ARID DNA-binding domain"/>
    <property type="match status" value="1"/>
</dbReference>
<dbReference type="GO" id="GO:0003677">
    <property type="term" value="F:DNA binding"/>
    <property type="evidence" value="ECO:0007669"/>
    <property type="project" value="InterPro"/>
</dbReference>
<proteinExistence type="predicted"/>
<protein>
    <recommendedName>
        <fullName evidence="9">CW-type domain-containing protein</fullName>
    </recommendedName>
</protein>
<evidence type="ECO:0000256" key="3">
    <source>
        <dbReference type="ARBA" id="ARBA00022833"/>
    </source>
</evidence>
<sequence>MGVVHTLQLYLAAGILQPGPKKLSCSVGGEEHYADLGSNGQILFEGLEFSTPSSFSLYIKRKQNPARKADDGWTSVKYEGTTLFELRELCDLRDDPDGADRHDFAKSDFGPHNGRIADSSRGNGAGMLLRGDAAAIGGERGGRVAGGDRLAGSDGSHSEDRHVRVGNQANGRIGNGDRLGGPCGRRRPNGCHNLAEGENWCLMDAGVDHMGGDTSGPEEGRVEWPGGDGGDAAKREGLADRGTPGGEETWILCEKCDQWRRIKMETVPDGPWHCCMNADKRFASCDVPQELSDAEIDSFLEEEQLRRYVANSTRPPLDVCTGSQFEADLIAFLREIGEGVKADQIRCKRVQCNNRPLDVFGLYNAVVESGGLIANEKYDEHKRWIGTLNFAGVIFPKLQNYTKDNRATSVGNQLLSNYRKFLYDYERAWRHVDVLGAVRRWPHDTLAAMGPRAGAVGVAAGMQEGKGGCEEGAMGGSGTLGASGDTNPSDPSARRYSALLMLAGIMCAERDSPKPPCPTTRQDSETHQDTWQSNPCPLPKQEVEDEDEAGVEVKVQVTEEITEEAFPLHVVPQAASAAQLLLARDPNRPGLLWPVVVAAREDLPACVARGHSNDVAKWAGFPMSFKELIPGAVPVLVFGSDALGWAHEGLCQPFELGLATALYQEALRSDDPSEEQVFYRRVLKQALQYAADPTPAPVNCVRPISLEMVAADLVGLESDLPTEALGGQSFSTWHQWRSRVRKVETAAGLASEALLLFYQIDPDVIRRGATGLWQELEHLLGIGQTKEPTILSVDTAIHLMKDNIDLVRTYRRLQASGKADDSKRRSGTKRRAAEMEAAGVVARE</sequence>
<dbReference type="Pfam" id="PF18755">
    <property type="entry name" value="RAMA"/>
    <property type="match status" value="1"/>
</dbReference>
<dbReference type="Proteomes" id="UP000708148">
    <property type="component" value="Unassembled WGS sequence"/>
</dbReference>
<dbReference type="PANTHER" id="PTHR46694:SF1">
    <property type="entry name" value="AT-RICH INTERACTIVE DOMAIN-CONTAINING PROTEIN 4"/>
    <property type="match status" value="1"/>
</dbReference>
<dbReference type="GO" id="GO:0008270">
    <property type="term" value="F:zinc ion binding"/>
    <property type="evidence" value="ECO:0007669"/>
    <property type="project" value="UniProtKB-KW"/>
</dbReference>
<evidence type="ECO:0008006" key="9">
    <source>
        <dbReference type="Google" id="ProtNLM"/>
    </source>
</evidence>
<evidence type="ECO:0000259" key="6">
    <source>
        <dbReference type="PROSITE" id="PS51050"/>
    </source>
</evidence>
<feature type="domain" description="CW-type" evidence="6">
    <location>
        <begin position="244"/>
        <end position="293"/>
    </location>
</feature>
<dbReference type="Pfam" id="PF01388">
    <property type="entry name" value="ARID"/>
    <property type="match status" value="1"/>
</dbReference>
<dbReference type="PROSITE" id="PS51050">
    <property type="entry name" value="ZF_CW"/>
    <property type="match status" value="1"/>
</dbReference>
<name>A0A8S1JIK5_9CHLO</name>
<evidence type="ECO:0000256" key="1">
    <source>
        <dbReference type="ARBA" id="ARBA00022723"/>
    </source>
</evidence>
<dbReference type="SUPFAM" id="SSF46774">
    <property type="entry name" value="ARID-like"/>
    <property type="match status" value="1"/>
</dbReference>
<feature type="region of interest" description="Disordered" evidence="4">
    <location>
        <begin position="510"/>
        <end position="547"/>
    </location>
</feature>
<dbReference type="InterPro" id="IPR042293">
    <property type="entry name" value="ARID4"/>
</dbReference>
<feature type="region of interest" description="Disordered" evidence="4">
    <location>
        <begin position="471"/>
        <end position="492"/>
    </location>
</feature>
<keyword evidence="2" id="KW-0863">Zinc-finger</keyword>
<feature type="domain" description="ARID" evidence="5">
    <location>
        <begin position="319"/>
        <end position="430"/>
    </location>
</feature>
<feature type="region of interest" description="Disordered" evidence="4">
    <location>
        <begin position="139"/>
        <end position="161"/>
    </location>
</feature>
<dbReference type="OrthoDB" id="167806at2759"/>
<feature type="region of interest" description="Disordered" evidence="4">
    <location>
        <begin position="817"/>
        <end position="844"/>
    </location>
</feature>
<dbReference type="InterPro" id="IPR036431">
    <property type="entry name" value="ARID_dom_sf"/>
</dbReference>
<evidence type="ECO:0000259" key="5">
    <source>
        <dbReference type="PROSITE" id="PS51011"/>
    </source>
</evidence>
<evidence type="ECO:0000256" key="4">
    <source>
        <dbReference type="SAM" id="MobiDB-lite"/>
    </source>
</evidence>
<keyword evidence="3" id="KW-0862">Zinc</keyword>
<evidence type="ECO:0000256" key="2">
    <source>
        <dbReference type="ARBA" id="ARBA00022771"/>
    </source>
</evidence>
<dbReference type="InterPro" id="IPR001606">
    <property type="entry name" value="ARID_dom"/>
</dbReference>
<dbReference type="EMBL" id="CAJHUC010002988">
    <property type="protein sequence ID" value="CAD7704969.1"/>
    <property type="molecule type" value="Genomic_DNA"/>
</dbReference>
<keyword evidence="1" id="KW-0479">Metal-binding</keyword>
<organism evidence="7 8">
    <name type="scientific">Ostreobium quekettii</name>
    <dbReference type="NCBI Taxonomy" id="121088"/>
    <lineage>
        <taxon>Eukaryota</taxon>
        <taxon>Viridiplantae</taxon>
        <taxon>Chlorophyta</taxon>
        <taxon>core chlorophytes</taxon>
        <taxon>Ulvophyceae</taxon>
        <taxon>TCBD clade</taxon>
        <taxon>Bryopsidales</taxon>
        <taxon>Ostreobineae</taxon>
        <taxon>Ostreobiaceae</taxon>
        <taxon>Ostreobium</taxon>
    </lineage>
</organism>
<gene>
    <name evidence="7" type="ORF">OSTQU699_LOCUS10324</name>
</gene>
<dbReference type="InterPro" id="IPR011124">
    <property type="entry name" value="Znf_CW"/>
</dbReference>
<evidence type="ECO:0000313" key="7">
    <source>
        <dbReference type="EMBL" id="CAD7704969.1"/>
    </source>
</evidence>
<dbReference type="InterPro" id="IPR040843">
    <property type="entry name" value="RAMA"/>
</dbReference>
<reference evidence="7" key="1">
    <citation type="submission" date="2020-12" db="EMBL/GenBank/DDBJ databases">
        <authorList>
            <person name="Iha C."/>
        </authorList>
    </citation>
    <scope>NUCLEOTIDE SEQUENCE</scope>
</reference>
<accession>A0A8S1JIK5</accession>
<comment type="caution">
    <text evidence="7">The sequence shown here is derived from an EMBL/GenBank/DDBJ whole genome shotgun (WGS) entry which is preliminary data.</text>
</comment>
<dbReference type="Gene3D" id="3.30.40.100">
    <property type="match status" value="1"/>
</dbReference>
<dbReference type="AlphaFoldDB" id="A0A8S1JIK5"/>
<evidence type="ECO:0000313" key="8">
    <source>
        <dbReference type="Proteomes" id="UP000708148"/>
    </source>
</evidence>
<keyword evidence="8" id="KW-1185">Reference proteome</keyword>
<dbReference type="CDD" id="cd16100">
    <property type="entry name" value="ARID"/>
    <property type="match status" value="1"/>
</dbReference>
<dbReference type="PANTHER" id="PTHR46694">
    <property type="entry name" value="AT-RICH INTERACTIVE DOMAIN-CONTAINING PROTEIN 4"/>
    <property type="match status" value="1"/>
</dbReference>